<dbReference type="PANTHER" id="PTHR45898:SF4">
    <property type="entry name" value="TARGET OF MYB PROTEIN 1"/>
    <property type="match status" value="1"/>
</dbReference>
<dbReference type="EMBL" id="MU069525">
    <property type="protein sequence ID" value="KAF5840063.1"/>
    <property type="molecule type" value="Genomic_DNA"/>
</dbReference>
<gene>
    <name evidence="3" type="ORF">DUNSADRAFT_17980</name>
</gene>
<reference evidence="3" key="1">
    <citation type="submission" date="2017-08" db="EMBL/GenBank/DDBJ databases">
        <authorList>
            <person name="Polle J.E."/>
            <person name="Barry K."/>
            <person name="Cushman J."/>
            <person name="Schmutz J."/>
            <person name="Tran D."/>
            <person name="Hathwaick L.T."/>
            <person name="Yim W.C."/>
            <person name="Jenkins J."/>
            <person name="Mckie-Krisberg Z.M."/>
            <person name="Prochnik S."/>
            <person name="Lindquist E."/>
            <person name="Dockter R.B."/>
            <person name="Adam C."/>
            <person name="Molina H."/>
            <person name="Bunkerborg J."/>
            <person name="Jin E."/>
            <person name="Buchheim M."/>
            <person name="Magnuson J."/>
        </authorList>
    </citation>
    <scope>NUCLEOTIDE SEQUENCE</scope>
    <source>
        <strain evidence="3">CCAP 19/18</strain>
    </source>
</reference>
<keyword evidence="4" id="KW-1185">Reference proteome</keyword>
<dbReference type="SMART" id="SM00288">
    <property type="entry name" value="VHS"/>
    <property type="match status" value="1"/>
</dbReference>
<sequence length="195" mass="22008">MFSAFRERMGERLKALGPKDEADKAIAALIDKGTNEELLGPDWQSSFELVDLVNSQPQIMCEKLLRTVNRTIARPNTKVQLLALSMLDTCVRNCHPLLHTTLANSLIWSDMVKLVQDTSVSRIDDEVRDKILAMIEDYARSLGHLPTFKDTYESLVVRGHAGHLYYIEFRRLVGMTNGCWLMQKLHCCASAGVNS</sequence>
<dbReference type="Proteomes" id="UP000815325">
    <property type="component" value="Unassembled WGS sequence"/>
</dbReference>
<accession>A0ABQ7GZM2</accession>
<dbReference type="Pfam" id="PF00790">
    <property type="entry name" value="VHS"/>
    <property type="match status" value="1"/>
</dbReference>
<evidence type="ECO:0000256" key="1">
    <source>
        <dbReference type="ARBA" id="ARBA00007708"/>
    </source>
</evidence>
<dbReference type="PANTHER" id="PTHR45898">
    <property type="entry name" value="TOM1-LIKE PROTEIN"/>
    <property type="match status" value="1"/>
</dbReference>
<dbReference type="Gene3D" id="1.25.40.90">
    <property type="match status" value="1"/>
</dbReference>
<dbReference type="PROSITE" id="PS50179">
    <property type="entry name" value="VHS"/>
    <property type="match status" value="1"/>
</dbReference>
<evidence type="ECO:0000313" key="4">
    <source>
        <dbReference type="Proteomes" id="UP000815325"/>
    </source>
</evidence>
<evidence type="ECO:0000313" key="3">
    <source>
        <dbReference type="EMBL" id="KAF5840063.1"/>
    </source>
</evidence>
<evidence type="ECO:0000259" key="2">
    <source>
        <dbReference type="PROSITE" id="PS50179"/>
    </source>
</evidence>
<protein>
    <recommendedName>
        <fullName evidence="2">VHS domain-containing protein</fullName>
    </recommendedName>
</protein>
<comment type="caution">
    <text evidence="3">The sequence shown here is derived from an EMBL/GenBank/DDBJ whole genome shotgun (WGS) entry which is preliminary data.</text>
</comment>
<dbReference type="InterPro" id="IPR008942">
    <property type="entry name" value="ENTH_VHS"/>
</dbReference>
<dbReference type="InterPro" id="IPR044836">
    <property type="entry name" value="TOL_plant"/>
</dbReference>
<dbReference type="InterPro" id="IPR002014">
    <property type="entry name" value="VHS_dom"/>
</dbReference>
<proteinExistence type="inferred from homology"/>
<dbReference type="CDD" id="cd03561">
    <property type="entry name" value="VHS"/>
    <property type="match status" value="1"/>
</dbReference>
<name>A0ABQ7GZM2_DUNSA</name>
<organism evidence="3 4">
    <name type="scientific">Dunaliella salina</name>
    <name type="common">Green alga</name>
    <name type="synonym">Protococcus salinus</name>
    <dbReference type="NCBI Taxonomy" id="3046"/>
    <lineage>
        <taxon>Eukaryota</taxon>
        <taxon>Viridiplantae</taxon>
        <taxon>Chlorophyta</taxon>
        <taxon>core chlorophytes</taxon>
        <taxon>Chlorophyceae</taxon>
        <taxon>CS clade</taxon>
        <taxon>Chlamydomonadales</taxon>
        <taxon>Dunaliellaceae</taxon>
        <taxon>Dunaliella</taxon>
    </lineage>
</organism>
<feature type="domain" description="VHS" evidence="2">
    <location>
        <begin position="33"/>
        <end position="163"/>
    </location>
</feature>
<comment type="similarity">
    <text evidence="1">Belongs to the TOM1 family.</text>
</comment>
<dbReference type="SUPFAM" id="SSF48464">
    <property type="entry name" value="ENTH/VHS domain"/>
    <property type="match status" value="1"/>
</dbReference>